<evidence type="ECO:0008006" key="3">
    <source>
        <dbReference type="Google" id="ProtNLM"/>
    </source>
</evidence>
<dbReference type="EMBL" id="JAENHK010000001">
    <property type="protein sequence ID" value="MBK1894564.1"/>
    <property type="molecule type" value="Genomic_DNA"/>
</dbReference>
<dbReference type="InterPro" id="IPR058074">
    <property type="entry name" value="Bacteriocin-like"/>
</dbReference>
<organism evidence="1 2">
    <name type="scientific">Chryseobacterium paridis</name>
    <dbReference type="NCBI Taxonomy" id="2800328"/>
    <lineage>
        <taxon>Bacteria</taxon>
        <taxon>Pseudomonadati</taxon>
        <taxon>Bacteroidota</taxon>
        <taxon>Flavobacteriia</taxon>
        <taxon>Flavobacteriales</taxon>
        <taxon>Weeksellaceae</taxon>
        <taxon>Chryseobacterium group</taxon>
        <taxon>Chryseobacterium</taxon>
    </lineage>
</organism>
<protein>
    <recommendedName>
        <fullName evidence="3">Bacteriocin</fullName>
    </recommendedName>
</protein>
<dbReference type="Proteomes" id="UP000628669">
    <property type="component" value="Unassembled WGS sequence"/>
</dbReference>
<keyword evidence="2" id="KW-1185">Reference proteome</keyword>
<accession>A0ABS1FQ58</accession>
<comment type="caution">
    <text evidence="1">The sequence shown here is derived from an EMBL/GenBank/DDBJ whole genome shotgun (WGS) entry which is preliminary data.</text>
</comment>
<proteinExistence type="predicted"/>
<reference evidence="2" key="1">
    <citation type="submission" date="2021-01" db="EMBL/GenBank/DDBJ databases">
        <title>Genome public.</title>
        <authorList>
            <person name="Liu C."/>
            <person name="Sun Q."/>
        </authorList>
    </citation>
    <scope>NUCLEOTIDE SEQUENCE [LARGE SCALE GENOMIC DNA]</scope>
    <source>
        <strain evidence="2">YIM B02567</strain>
    </source>
</reference>
<gene>
    <name evidence="1" type="ORF">JHL15_02200</name>
</gene>
<sequence>MKNLKKLSRSGLRSINGGGYVSCPMPSGTPALCPGTVCPPDPCKARPFCLRSSEDCGNPEPL</sequence>
<dbReference type="RefSeq" id="WP_200242259.1">
    <property type="nucleotide sequence ID" value="NZ_JAENHK010000001.1"/>
</dbReference>
<evidence type="ECO:0000313" key="1">
    <source>
        <dbReference type="EMBL" id="MBK1894564.1"/>
    </source>
</evidence>
<name>A0ABS1FQ58_9FLAO</name>
<evidence type="ECO:0000313" key="2">
    <source>
        <dbReference type="Proteomes" id="UP000628669"/>
    </source>
</evidence>
<dbReference type="NCBIfam" id="NF047798">
    <property type="entry name" value="leader_Chryseo"/>
    <property type="match status" value="1"/>
</dbReference>